<evidence type="ECO:0000313" key="4">
    <source>
        <dbReference type="Proteomes" id="UP001501563"/>
    </source>
</evidence>
<dbReference type="Proteomes" id="UP001501563">
    <property type="component" value="Unassembled WGS sequence"/>
</dbReference>
<evidence type="ECO:0000256" key="1">
    <source>
        <dbReference type="SAM" id="MobiDB-lite"/>
    </source>
</evidence>
<feature type="region of interest" description="Disordered" evidence="1">
    <location>
        <begin position="251"/>
        <end position="280"/>
    </location>
</feature>
<evidence type="ECO:0000313" key="3">
    <source>
        <dbReference type="EMBL" id="GAA3909130.1"/>
    </source>
</evidence>
<feature type="signal peptide" evidence="2">
    <location>
        <begin position="1"/>
        <end position="30"/>
    </location>
</feature>
<accession>A0ABP7LX57</accession>
<proteinExistence type="predicted"/>
<organism evidence="3 4">
    <name type="scientific">Streptomyces lannensis</name>
    <dbReference type="NCBI Taxonomy" id="766498"/>
    <lineage>
        <taxon>Bacteria</taxon>
        <taxon>Bacillati</taxon>
        <taxon>Actinomycetota</taxon>
        <taxon>Actinomycetes</taxon>
        <taxon>Kitasatosporales</taxon>
        <taxon>Streptomycetaceae</taxon>
        <taxon>Streptomyces</taxon>
    </lineage>
</organism>
<feature type="compositionally biased region" description="Basic and acidic residues" evidence="1">
    <location>
        <begin position="77"/>
        <end position="86"/>
    </location>
</feature>
<feature type="region of interest" description="Disordered" evidence="1">
    <location>
        <begin position="149"/>
        <end position="212"/>
    </location>
</feature>
<gene>
    <name evidence="3" type="ORF">GCM10022207_93320</name>
</gene>
<evidence type="ECO:0008006" key="5">
    <source>
        <dbReference type="Google" id="ProtNLM"/>
    </source>
</evidence>
<dbReference type="RefSeq" id="WP_345554718.1">
    <property type="nucleotide sequence ID" value="NZ_BAAAZA010000081.1"/>
</dbReference>
<feature type="region of interest" description="Disordered" evidence="1">
    <location>
        <begin position="76"/>
        <end position="101"/>
    </location>
</feature>
<sequence length="280" mass="29004">MQRKAYAPGAVVLLAALLAACTGSSGNGDAAEDSKAGGVTASATAAQPGKYRTLTDACGTVNHDILDSLLPGIKQTADQEQRDKSYQGESVPTYNNDRRSGCRWKAESTGATDRLYVDFERVVSYDNSVSDDNRAHDVYFTKEEAANLPEPVSGAAGGSANGGDSPTTSAPPSAGVTPSGTATASPPASASAPVSGSPSATETPADLQPRTLDDLGDEAYLDDRLSTAEQRTVTVVFRTSNVIVTIEYDEQPAGTAQAPDSKDMQDRARKLARQLAGSLG</sequence>
<evidence type="ECO:0000256" key="2">
    <source>
        <dbReference type="SAM" id="SignalP"/>
    </source>
</evidence>
<dbReference type="PROSITE" id="PS51257">
    <property type="entry name" value="PROKAR_LIPOPROTEIN"/>
    <property type="match status" value="1"/>
</dbReference>
<feature type="compositionally biased region" description="Low complexity" evidence="1">
    <location>
        <begin position="176"/>
        <end position="201"/>
    </location>
</feature>
<feature type="chain" id="PRO_5047516088" description="DUF3558 domain-containing protein" evidence="2">
    <location>
        <begin position="31"/>
        <end position="280"/>
    </location>
</feature>
<keyword evidence="4" id="KW-1185">Reference proteome</keyword>
<protein>
    <recommendedName>
        <fullName evidence="5">DUF3558 domain-containing protein</fullName>
    </recommendedName>
</protein>
<name>A0ABP7LX57_9ACTN</name>
<comment type="caution">
    <text evidence="3">The sequence shown here is derived from an EMBL/GenBank/DDBJ whole genome shotgun (WGS) entry which is preliminary data.</text>
</comment>
<keyword evidence="2" id="KW-0732">Signal</keyword>
<reference evidence="4" key="1">
    <citation type="journal article" date="2019" name="Int. J. Syst. Evol. Microbiol.">
        <title>The Global Catalogue of Microorganisms (GCM) 10K type strain sequencing project: providing services to taxonomists for standard genome sequencing and annotation.</title>
        <authorList>
            <consortium name="The Broad Institute Genomics Platform"/>
            <consortium name="The Broad Institute Genome Sequencing Center for Infectious Disease"/>
            <person name="Wu L."/>
            <person name="Ma J."/>
        </authorList>
    </citation>
    <scope>NUCLEOTIDE SEQUENCE [LARGE SCALE GENOMIC DNA]</scope>
    <source>
        <strain evidence="4">JCM 16578</strain>
    </source>
</reference>
<feature type="compositionally biased region" description="Basic and acidic residues" evidence="1">
    <location>
        <begin position="260"/>
        <end position="269"/>
    </location>
</feature>
<dbReference type="EMBL" id="BAAAZA010000081">
    <property type="protein sequence ID" value="GAA3909130.1"/>
    <property type="molecule type" value="Genomic_DNA"/>
</dbReference>